<feature type="compositionally biased region" description="Low complexity" evidence="1">
    <location>
        <begin position="343"/>
        <end position="352"/>
    </location>
</feature>
<sequence>MNKHRSASQREIQHLRALVEQQQHQLTHMQAYQPQHFAEPPSPSLNPDPAYHNAYQLSGAAQQSAMISGCMVRSKTSPRSNQVNAQQRPAPLPTRHSDVVHPSKRPRTVPAASSMAMARSISEGTPFTGSARVPALPRSRNLPTHAAGPSNSMHSRQDSLQGSSNMFDRHQWPGRQDMPSVPEVGLTSGSALIDPEIYLASLPCADDSAASFGTSLTSQPFDENMPFSLQNMSTCGSMTSGPSYTNDTVPMTRENSLFDHQSITGAVDMIQIGSQMSHQSASSYPFTQSSGSGEDFSPLSKKQYLHNDSLNAIGSSMGQPSSNQYAELPSDLNSASMERSISDVSFDSSRSSTIRAKETLREQTARAGKTALAPKPNDDSTDSSPTSKKDGKASIPKAKYVRPRQPRVFCTECTEHPEGFRGDHELRRHRDAKHQSLVRKWMCVDPESRGLPPGVAVVNPLSKCKACKANKKYGAYYNAAAHLRRTHFKEKPSRQKNKRNSTSEDRRGGKGGGDWPSMSELKNWMTEVWVNAHDDACEVDEDLDEDNSHNISASLTDPPFHAVVDFNYPMPTQNPSVMHVLPTGMSKGMVMSTDGFGSSHPGQMHFNYGSNFDGYGAQELMSHGPFGPTAISMVPHSGLNGLAIDDMGFEMVYPQ</sequence>
<proteinExistence type="predicted"/>
<dbReference type="GeneID" id="70186803"/>
<keyword evidence="4" id="KW-1185">Reference proteome</keyword>
<feature type="compositionally biased region" description="Basic and acidic residues" evidence="1">
    <location>
        <begin position="355"/>
        <end position="364"/>
    </location>
</feature>
<feature type="compositionally biased region" description="Polar residues" evidence="1">
    <location>
        <begin position="280"/>
        <end position="292"/>
    </location>
</feature>
<dbReference type="Pfam" id="PF25438">
    <property type="entry name" value="DUF7896"/>
    <property type="match status" value="1"/>
</dbReference>
<dbReference type="EMBL" id="JAGTJQ010000010">
    <property type="protein sequence ID" value="KAH7021317.1"/>
    <property type="molecule type" value="Genomic_DNA"/>
</dbReference>
<accession>A0A9P8XXP9</accession>
<dbReference type="PANTHER" id="PTHR42031:SF1">
    <property type="entry name" value="KEY LIME PATHOGENICITY PROTEIN"/>
    <property type="match status" value="1"/>
</dbReference>
<dbReference type="RefSeq" id="XP_046007518.1">
    <property type="nucleotide sequence ID" value="XM_046157257.1"/>
</dbReference>
<feature type="compositionally biased region" description="Polar residues" evidence="1">
    <location>
        <begin position="74"/>
        <end position="87"/>
    </location>
</feature>
<feature type="region of interest" description="Disordered" evidence="1">
    <location>
        <begin position="343"/>
        <end position="398"/>
    </location>
</feature>
<feature type="domain" description="DUF7896" evidence="2">
    <location>
        <begin position="438"/>
        <end position="528"/>
    </location>
</feature>
<evidence type="ECO:0000313" key="4">
    <source>
        <dbReference type="Proteomes" id="UP000756346"/>
    </source>
</evidence>
<dbReference type="OrthoDB" id="5377599at2759"/>
<evidence type="ECO:0000313" key="3">
    <source>
        <dbReference type="EMBL" id="KAH7021317.1"/>
    </source>
</evidence>
<dbReference type="PANTHER" id="PTHR42031">
    <property type="entry name" value="KEY LIME PATHOGENICITY PROTEIN"/>
    <property type="match status" value="1"/>
</dbReference>
<feature type="region of interest" description="Disordered" evidence="1">
    <location>
        <begin position="280"/>
        <end position="300"/>
    </location>
</feature>
<organism evidence="3 4">
    <name type="scientific">Microdochium trichocladiopsis</name>
    <dbReference type="NCBI Taxonomy" id="1682393"/>
    <lineage>
        <taxon>Eukaryota</taxon>
        <taxon>Fungi</taxon>
        <taxon>Dikarya</taxon>
        <taxon>Ascomycota</taxon>
        <taxon>Pezizomycotina</taxon>
        <taxon>Sordariomycetes</taxon>
        <taxon>Xylariomycetidae</taxon>
        <taxon>Xylariales</taxon>
        <taxon>Microdochiaceae</taxon>
        <taxon>Microdochium</taxon>
    </lineage>
</organism>
<gene>
    <name evidence="3" type="ORF">B0I36DRAFT_353989</name>
</gene>
<protein>
    <recommendedName>
        <fullName evidence="2">DUF7896 domain-containing protein</fullName>
    </recommendedName>
</protein>
<dbReference type="AlphaFoldDB" id="A0A9P8XXP9"/>
<feature type="region of interest" description="Disordered" evidence="1">
    <location>
        <begin position="68"/>
        <end position="164"/>
    </location>
</feature>
<name>A0A9P8XXP9_9PEZI</name>
<feature type="compositionally biased region" description="Low complexity" evidence="1">
    <location>
        <begin position="111"/>
        <end position="122"/>
    </location>
</feature>
<evidence type="ECO:0000256" key="1">
    <source>
        <dbReference type="SAM" id="MobiDB-lite"/>
    </source>
</evidence>
<dbReference type="Proteomes" id="UP000756346">
    <property type="component" value="Unassembled WGS sequence"/>
</dbReference>
<comment type="caution">
    <text evidence="3">The sequence shown here is derived from an EMBL/GenBank/DDBJ whole genome shotgun (WGS) entry which is preliminary data.</text>
</comment>
<reference evidence="3" key="1">
    <citation type="journal article" date="2021" name="Nat. Commun.">
        <title>Genetic determinants of endophytism in the Arabidopsis root mycobiome.</title>
        <authorList>
            <person name="Mesny F."/>
            <person name="Miyauchi S."/>
            <person name="Thiergart T."/>
            <person name="Pickel B."/>
            <person name="Atanasova L."/>
            <person name="Karlsson M."/>
            <person name="Huettel B."/>
            <person name="Barry K.W."/>
            <person name="Haridas S."/>
            <person name="Chen C."/>
            <person name="Bauer D."/>
            <person name="Andreopoulos W."/>
            <person name="Pangilinan J."/>
            <person name="LaButti K."/>
            <person name="Riley R."/>
            <person name="Lipzen A."/>
            <person name="Clum A."/>
            <person name="Drula E."/>
            <person name="Henrissat B."/>
            <person name="Kohler A."/>
            <person name="Grigoriev I.V."/>
            <person name="Martin F.M."/>
            <person name="Hacquard S."/>
        </authorList>
    </citation>
    <scope>NUCLEOTIDE SEQUENCE</scope>
    <source>
        <strain evidence="3">MPI-CAGE-CH-0230</strain>
    </source>
</reference>
<feature type="region of interest" description="Disordered" evidence="1">
    <location>
        <begin position="485"/>
        <end position="518"/>
    </location>
</feature>
<feature type="compositionally biased region" description="Polar residues" evidence="1">
    <location>
        <begin position="149"/>
        <end position="164"/>
    </location>
</feature>
<feature type="compositionally biased region" description="Basic residues" evidence="1">
    <location>
        <begin position="485"/>
        <end position="499"/>
    </location>
</feature>
<dbReference type="InterPro" id="IPR057218">
    <property type="entry name" value="DUF7896"/>
</dbReference>
<evidence type="ECO:0000259" key="2">
    <source>
        <dbReference type="Pfam" id="PF25438"/>
    </source>
</evidence>